<feature type="signal peptide" evidence="2">
    <location>
        <begin position="1"/>
        <end position="24"/>
    </location>
</feature>
<dbReference type="RefSeq" id="WP_200392732.1">
    <property type="nucleotide sequence ID" value="NZ_JAENIO010000047.1"/>
</dbReference>
<feature type="region of interest" description="Disordered" evidence="1">
    <location>
        <begin position="19"/>
        <end position="78"/>
    </location>
</feature>
<name>A0A934RVN2_9BACT</name>
<organism evidence="4 5">
    <name type="scientific">Roseibacillus ishigakijimensis</name>
    <dbReference type="NCBI Taxonomy" id="454146"/>
    <lineage>
        <taxon>Bacteria</taxon>
        <taxon>Pseudomonadati</taxon>
        <taxon>Verrucomicrobiota</taxon>
        <taxon>Verrucomicrobiia</taxon>
        <taxon>Verrucomicrobiales</taxon>
        <taxon>Verrucomicrobiaceae</taxon>
        <taxon>Roseibacillus</taxon>
    </lineage>
</organism>
<evidence type="ECO:0000259" key="3">
    <source>
        <dbReference type="Pfam" id="PF09992"/>
    </source>
</evidence>
<feature type="chain" id="PRO_5038057162" evidence="2">
    <location>
        <begin position="25"/>
        <end position="301"/>
    </location>
</feature>
<dbReference type="Proteomes" id="UP000604083">
    <property type="component" value="Unassembled WGS sequence"/>
</dbReference>
<proteinExistence type="predicted"/>
<dbReference type="EMBL" id="JAENIO010000047">
    <property type="protein sequence ID" value="MBK1835296.1"/>
    <property type="molecule type" value="Genomic_DNA"/>
</dbReference>
<keyword evidence="2" id="KW-0732">Signal</keyword>
<protein>
    <submittedName>
        <fullName evidence="4">Phosphodiester glycosidase family protein</fullName>
    </submittedName>
</protein>
<comment type="caution">
    <text evidence="4">The sequence shown here is derived from an EMBL/GenBank/DDBJ whole genome shotgun (WGS) entry which is preliminary data.</text>
</comment>
<keyword evidence="5" id="KW-1185">Reference proteome</keyword>
<dbReference type="GO" id="GO:0016798">
    <property type="term" value="F:hydrolase activity, acting on glycosyl bonds"/>
    <property type="evidence" value="ECO:0007669"/>
    <property type="project" value="UniProtKB-KW"/>
</dbReference>
<keyword evidence="4" id="KW-0378">Hydrolase</keyword>
<keyword evidence="4" id="KW-0326">Glycosidase</keyword>
<evidence type="ECO:0000256" key="2">
    <source>
        <dbReference type="SAM" id="SignalP"/>
    </source>
</evidence>
<dbReference type="InterPro" id="IPR018711">
    <property type="entry name" value="NAGPA"/>
</dbReference>
<reference evidence="4" key="1">
    <citation type="submission" date="2021-01" db="EMBL/GenBank/DDBJ databases">
        <title>Modified the classification status of verrucomicrobia.</title>
        <authorList>
            <person name="Feng X."/>
        </authorList>
    </citation>
    <scope>NUCLEOTIDE SEQUENCE</scope>
    <source>
        <strain evidence="4">KCTC 12986</strain>
    </source>
</reference>
<accession>A0A934RVN2</accession>
<dbReference type="Pfam" id="PF09992">
    <property type="entry name" value="NAGPA"/>
    <property type="match status" value="1"/>
</dbReference>
<dbReference type="PROSITE" id="PS51257">
    <property type="entry name" value="PROKAR_LIPOPROTEIN"/>
    <property type="match status" value="1"/>
</dbReference>
<gene>
    <name evidence="4" type="ORF">JIN78_14600</name>
</gene>
<feature type="domain" description="Phosphodiester glycosidase" evidence="3">
    <location>
        <begin position="124"/>
        <end position="298"/>
    </location>
</feature>
<feature type="compositionally biased region" description="Pro residues" evidence="1">
    <location>
        <begin position="22"/>
        <end position="33"/>
    </location>
</feature>
<evidence type="ECO:0000313" key="5">
    <source>
        <dbReference type="Proteomes" id="UP000604083"/>
    </source>
</evidence>
<evidence type="ECO:0000313" key="4">
    <source>
        <dbReference type="EMBL" id="MBK1835296.1"/>
    </source>
</evidence>
<evidence type="ECO:0000256" key="1">
    <source>
        <dbReference type="SAM" id="MobiDB-lite"/>
    </source>
</evidence>
<feature type="compositionally biased region" description="Low complexity" evidence="1">
    <location>
        <begin position="34"/>
        <end position="53"/>
    </location>
</feature>
<dbReference type="AlphaFoldDB" id="A0A934RVN2"/>
<sequence>MTRLSLLLFASLGLAACSPSPSVAPPPPLPPAAAPVRAAPSPAPTSSRPPVAAEEPEAKMTGAPPAREATSPAPNPLQVQEVTIAGERLTVLSFDSRSHRLEVVDQPALGSRYQRASQVSAAQGALATINGGFFTPEGQPLGLLYHQGKRTGSLNTASSLGSGVVVTGESGRCQILRREDFRDRVAGGWRPLEALQSGPFLLENGEPVAGLSAESARIRSLVLWDGGHHFALAQSGPLTLRDLARGLAGQPLANFRIASALNLDGGRSSDFHLSAALPGGEQSLRRWWNKPVRNYLIVKKR</sequence>